<organism evidence="1">
    <name type="scientific">viral metagenome</name>
    <dbReference type="NCBI Taxonomy" id="1070528"/>
    <lineage>
        <taxon>unclassified sequences</taxon>
        <taxon>metagenomes</taxon>
        <taxon>organismal metagenomes</taxon>
    </lineage>
</organism>
<sequence>MSSVKTQSRYDASRHINYISTAAFNSAFFAYTFTGPSPANNYVGSGALSAVLNSSGVAVTATDCPAGRVLRTNGKRLYPDAAGIPVASLADRTPLIGVFDYQTNLSGFINPNATVFALYNLDKPVDDIGGTAAGSTNNTRGMSVYTGGDVVLLGNLVQSRSVNNITDGTSMAITAAQLVAGIVTSTPTTTRNIALPAAADIIALIGATVGATIQFTFINLSATSGNIATLTGATGTTIIGSAATAGGPVSSRWIVRVDTSTTVVVYRA</sequence>
<dbReference type="EMBL" id="MN740811">
    <property type="protein sequence ID" value="QHU12927.1"/>
    <property type="molecule type" value="Genomic_DNA"/>
</dbReference>
<name>A0A6C0K8C4_9ZZZZ</name>
<reference evidence="1" key="1">
    <citation type="journal article" date="2020" name="Nature">
        <title>Giant virus diversity and host interactions through global metagenomics.</title>
        <authorList>
            <person name="Schulz F."/>
            <person name="Roux S."/>
            <person name="Paez-Espino D."/>
            <person name="Jungbluth S."/>
            <person name="Walsh D.A."/>
            <person name="Denef V.J."/>
            <person name="McMahon K.D."/>
            <person name="Konstantinidis K.T."/>
            <person name="Eloe-Fadrosh E.A."/>
            <person name="Kyrpides N.C."/>
            <person name="Woyke T."/>
        </authorList>
    </citation>
    <scope>NUCLEOTIDE SEQUENCE</scope>
    <source>
        <strain evidence="1">GVMAG-S-1101172-89</strain>
    </source>
</reference>
<protein>
    <submittedName>
        <fullName evidence="1">Uncharacterized protein</fullName>
    </submittedName>
</protein>
<proteinExistence type="predicted"/>
<accession>A0A6C0K8C4</accession>
<evidence type="ECO:0000313" key="1">
    <source>
        <dbReference type="EMBL" id="QHU12927.1"/>
    </source>
</evidence>
<dbReference type="AlphaFoldDB" id="A0A6C0K8C4"/>